<sequence>MHIIEFMGPSQDLYWGMTSIQFFFMIQVSAACSALAAAQRAFGIKALEPYASFGLILGLGLGITAPLNLILELHQPLRFISMIYNTHFTSPLSWGVFILLSYMTVIALFALVILRQTLQQRHVSGSGSLATMIVRSGKTSEKSLRLLAYLALVAACCVFLYSSMDLAAVKGRDLWHSSIVPIIFICSAMAASAGLITLFAVLTGRKNPEHFKLLRGWMAFFLLLQLFAQVLWFLIAFVFGDSLGRYAFDYILSAGFQNFIVLGLGGAILLPMVLLYFSSQSKAMLLFASVLTLAGAYLVRWNIIVTGQQIPRSGLEMTPFSADLWSHGGLMQALAPLALWVLLMILVTWTSPWKQVFGQQQEGL</sequence>
<feature type="transmembrane region" description="Helical" evidence="7">
    <location>
        <begin position="20"/>
        <end position="38"/>
    </location>
</feature>
<keyword evidence="4 7" id="KW-0812">Transmembrane</keyword>
<reference evidence="8 9" key="1">
    <citation type="submission" date="2016-10" db="EMBL/GenBank/DDBJ databases">
        <authorList>
            <person name="de Groot N.N."/>
        </authorList>
    </citation>
    <scope>NUCLEOTIDE SEQUENCE [LARGE SCALE GENOMIC DNA]</scope>
    <source>
        <strain evidence="8 9">DSM 7343</strain>
    </source>
</reference>
<name>A0A1H4BF80_9BACT</name>
<evidence type="ECO:0000256" key="1">
    <source>
        <dbReference type="ARBA" id="ARBA00004651"/>
    </source>
</evidence>
<protein>
    <submittedName>
        <fullName evidence="8">Polysulphide reductase, NrfD</fullName>
    </submittedName>
</protein>
<keyword evidence="9" id="KW-1185">Reference proteome</keyword>
<dbReference type="EMBL" id="FNQN01000006">
    <property type="protein sequence ID" value="SEA46462.1"/>
    <property type="molecule type" value="Genomic_DNA"/>
</dbReference>
<dbReference type="AlphaFoldDB" id="A0A1H4BF80"/>
<organism evidence="8 9">
    <name type="scientific">Desulfuromusa kysingii</name>
    <dbReference type="NCBI Taxonomy" id="37625"/>
    <lineage>
        <taxon>Bacteria</taxon>
        <taxon>Pseudomonadati</taxon>
        <taxon>Thermodesulfobacteriota</taxon>
        <taxon>Desulfuromonadia</taxon>
        <taxon>Desulfuromonadales</taxon>
        <taxon>Geopsychrobacteraceae</taxon>
        <taxon>Desulfuromusa</taxon>
    </lineage>
</organism>
<dbReference type="PANTHER" id="PTHR34856:SF2">
    <property type="entry name" value="PROTEIN NRFD"/>
    <property type="match status" value="1"/>
</dbReference>
<feature type="transmembrane region" description="Helical" evidence="7">
    <location>
        <begin position="182"/>
        <end position="204"/>
    </location>
</feature>
<feature type="transmembrane region" description="Helical" evidence="7">
    <location>
        <begin position="284"/>
        <end position="304"/>
    </location>
</feature>
<comment type="subcellular location">
    <subcellularLocation>
        <location evidence="1">Cell membrane</location>
        <topology evidence="1">Multi-pass membrane protein</topology>
    </subcellularLocation>
</comment>
<dbReference type="STRING" id="37625.SAMN05660420_02163"/>
<dbReference type="InterPro" id="IPR052049">
    <property type="entry name" value="Electron_transfer_protein"/>
</dbReference>
<evidence type="ECO:0000256" key="7">
    <source>
        <dbReference type="SAM" id="Phobius"/>
    </source>
</evidence>
<dbReference type="GO" id="GO:0005886">
    <property type="term" value="C:plasma membrane"/>
    <property type="evidence" value="ECO:0007669"/>
    <property type="project" value="UniProtKB-SubCell"/>
</dbReference>
<dbReference type="OrthoDB" id="9772767at2"/>
<dbReference type="Proteomes" id="UP000199409">
    <property type="component" value="Unassembled WGS sequence"/>
</dbReference>
<evidence type="ECO:0000256" key="2">
    <source>
        <dbReference type="ARBA" id="ARBA00008929"/>
    </source>
</evidence>
<evidence type="ECO:0000256" key="5">
    <source>
        <dbReference type="ARBA" id="ARBA00022989"/>
    </source>
</evidence>
<proteinExistence type="inferred from homology"/>
<keyword evidence="5 7" id="KW-1133">Transmembrane helix</keyword>
<feature type="transmembrane region" description="Helical" evidence="7">
    <location>
        <begin position="91"/>
        <end position="114"/>
    </location>
</feature>
<feature type="transmembrane region" description="Helical" evidence="7">
    <location>
        <begin position="259"/>
        <end position="277"/>
    </location>
</feature>
<evidence type="ECO:0000313" key="9">
    <source>
        <dbReference type="Proteomes" id="UP000199409"/>
    </source>
</evidence>
<feature type="transmembrane region" description="Helical" evidence="7">
    <location>
        <begin position="324"/>
        <end position="347"/>
    </location>
</feature>
<feature type="transmembrane region" description="Helical" evidence="7">
    <location>
        <begin position="144"/>
        <end position="162"/>
    </location>
</feature>
<feature type="transmembrane region" description="Helical" evidence="7">
    <location>
        <begin position="216"/>
        <end position="239"/>
    </location>
</feature>
<comment type="similarity">
    <text evidence="2">Belongs to the NrfD family.</text>
</comment>
<dbReference type="Gene3D" id="1.20.1630.10">
    <property type="entry name" value="Formate dehydrogenase/DMSO reductase domain"/>
    <property type="match status" value="1"/>
</dbReference>
<feature type="transmembrane region" description="Helical" evidence="7">
    <location>
        <begin position="50"/>
        <end position="71"/>
    </location>
</feature>
<evidence type="ECO:0000256" key="3">
    <source>
        <dbReference type="ARBA" id="ARBA00022475"/>
    </source>
</evidence>
<keyword evidence="6 7" id="KW-0472">Membrane</keyword>
<dbReference type="PANTHER" id="PTHR34856">
    <property type="entry name" value="PROTEIN NRFD"/>
    <property type="match status" value="1"/>
</dbReference>
<gene>
    <name evidence="8" type="ORF">SAMN05660420_02163</name>
</gene>
<keyword evidence="3" id="KW-1003">Cell membrane</keyword>
<dbReference type="InterPro" id="IPR005614">
    <property type="entry name" value="NrfD-like"/>
</dbReference>
<evidence type="ECO:0000256" key="4">
    <source>
        <dbReference type="ARBA" id="ARBA00022692"/>
    </source>
</evidence>
<accession>A0A1H4BF80</accession>
<dbReference type="Pfam" id="PF03916">
    <property type="entry name" value="NrfD"/>
    <property type="match status" value="1"/>
</dbReference>
<evidence type="ECO:0000256" key="6">
    <source>
        <dbReference type="ARBA" id="ARBA00023136"/>
    </source>
</evidence>
<dbReference type="RefSeq" id="WP_092348087.1">
    <property type="nucleotide sequence ID" value="NZ_FNQN01000006.1"/>
</dbReference>
<evidence type="ECO:0000313" key="8">
    <source>
        <dbReference type="EMBL" id="SEA46462.1"/>
    </source>
</evidence>